<evidence type="ECO:0000256" key="1">
    <source>
        <dbReference type="SAM" id="Phobius"/>
    </source>
</evidence>
<evidence type="ECO:0000313" key="2">
    <source>
        <dbReference type="EMBL" id="ABG83111.1"/>
    </source>
</evidence>
<feature type="transmembrane region" description="Helical" evidence="1">
    <location>
        <begin position="110"/>
        <end position="131"/>
    </location>
</feature>
<dbReference type="HOGENOM" id="CLU_074030_1_0_9"/>
<dbReference type="eggNOG" id="COG4760">
    <property type="taxonomic scope" value="Bacteria"/>
</dbReference>
<dbReference type="RefSeq" id="WP_003456586.1">
    <property type="nucleotide sequence ID" value="NC_008261.1"/>
</dbReference>
<sequence length="240" mass="26110">MRRESNPALAAGFEKAVSDGTTMTVGGTIVKILIMTAILGVAFVYSWIAFQNPDVNYKSALVVSLGGSLILGLLTSFIPKIAQFTAVFYAAFEGVLLGSISRYFESMFPGIVFPAMLLTIICLVATVLIYRRTPEIAGRISRGVFIAIISIGAIYLLGMVLSFFGITLPIYGSGIIGIGFSLFVVAIATASLIMDYDFILKASQYGYPKYMEWYGAFGLMVTLIWLYTEILNLLAKFSDN</sequence>
<evidence type="ECO:0000313" key="3">
    <source>
        <dbReference type="Proteomes" id="UP000001823"/>
    </source>
</evidence>
<keyword evidence="1" id="KW-0472">Membrane</keyword>
<keyword evidence="3" id="KW-1185">Reference proteome</keyword>
<feature type="transmembrane region" description="Helical" evidence="1">
    <location>
        <begin position="170"/>
        <end position="193"/>
    </location>
</feature>
<feature type="transmembrane region" description="Helical" evidence="1">
    <location>
        <begin position="143"/>
        <end position="164"/>
    </location>
</feature>
<reference evidence="2 3" key="1">
    <citation type="journal article" date="2006" name="Genome Res.">
        <title>Skewed genomic variability in strains of the toxigenic bacterial pathogen, Clostridium perfringens.</title>
        <authorList>
            <person name="Myers G.S."/>
            <person name="Rasko D.A."/>
            <person name="Cheung J.K."/>
            <person name="Ravel J."/>
            <person name="Seshadri R."/>
            <person name="Deboy R.T."/>
            <person name="Ren Q."/>
            <person name="Varga J."/>
            <person name="Awad M.M."/>
            <person name="Brinkac L.M."/>
            <person name="Daugherty S.C."/>
            <person name="Haft D.H."/>
            <person name="Dodson R.J."/>
            <person name="Madupu R."/>
            <person name="Nelson W.C."/>
            <person name="Rosovitz M.J."/>
            <person name="Sullivan S.A."/>
            <person name="Khouri H."/>
            <person name="Dimitrov G.I."/>
            <person name="Watkins K.L."/>
            <person name="Mulligan S."/>
            <person name="Benton J."/>
            <person name="Radune D."/>
            <person name="Fisher D.J."/>
            <person name="Atkins H.S."/>
            <person name="Hiscox T."/>
            <person name="Jost B.H."/>
            <person name="Billington S.J."/>
            <person name="Songer J.G."/>
            <person name="McClane B.A."/>
            <person name="Titball R.W."/>
            <person name="Rood J.I."/>
            <person name="Melville S.B."/>
            <person name="Paulsen I.T."/>
        </authorList>
    </citation>
    <scope>NUCLEOTIDE SEQUENCE [LARGE SCALE GENOMIC DNA]</scope>
    <source>
        <strain evidence="3">ATCC 13124 / DSM 756 / JCM 1290 / NCIMB 6125 / NCTC 8237 / S 107 / Type A</strain>
    </source>
</reference>
<keyword evidence="1" id="KW-1133">Transmembrane helix</keyword>
<organism evidence="2 3">
    <name type="scientific">Clostridium perfringens (strain ATCC 13124 / DSM 756 / JCM 1290 / NCIMB 6125 / NCTC 8237 / Type A)</name>
    <dbReference type="NCBI Taxonomy" id="195103"/>
    <lineage>
        <taxon>Bacteria</taxon>
        <taxon>Bacillati</taxon>
        <taxon>Bacillota</taxon>
        <taxon>Clostridia</taxon>
        <taxon>Eubacteriales</taxon>
        <taxon>Clostridiaceae</taxon>
        <taxon>Clostridium</taxon>
    </lineage>
</organism>
<keyword evidence="1" id="KW-0812">Transmembrane</keyword>
<name>A0A0H2YQI7_CLOP1</name>
<dbReference type="PANTHER" id="PTHR41282:SF1">
    <property type="entry name" value="CONSERVED TRANSMEMBRANE PROTEIN-RELATED"/>
    <property type="match status" value="1"/>
</dbReference>
<accession>A0A0H2YQI7</accession>
<dbReference type="KEGG" id="cpf:CPF_1461"/>
<proteinExistence type="predicted"/>
<dbReference type="PaxDb" id="195103-CPF_1461"/>
<dbReference type="STRING" id="195103.CPF_1461"/>
<feature type="transmembrane region" description="Helical" evidence="1">
    <location>
        <begin position="213"/>
        <end position="235"/>
    </location>
</feature>
<gene>
    <name evidence="2" type="ordered locus">CPF_1461</name>
</gene>
<dbReference type="PANTHER" id="PTHR41282">
    <property type="entry name" value="CONSERVED TRANSMEMBRANE PROTEIN-RELATED"/>
    <property type="match status" value="1"/>
</dbReference>
<dbReference type="EMBL" id="CP000246">
    <property type="protein sequence ID" value="ABG83111.1"/>
    <property type="molecule type" value="Genomic_DNA"/>
</dbReference>
<dbReference type="AlphaFoldDB" id="A0A0H2YQI7"/>
<dbReference type="Proteomes" id="UP000001823">
    <property type="component" value="Chromosome"/>
</dbReference>
<feature type="transmembrane region" description="Helical" evidence="1">
    <location>
        <begin position="60"/>
        <end position="79"/>
    </location>
</feature>
<dbReference type="PIRSF" id="PIRSF009160">
    <property type="entry name" value="UCP009160"/>
    <property type="match status" value="1"/>
</dbReference>
<dbReference type="Pfam" id="PF12811">
    <property type="entry name" value="BaxI_1"/>
    <property type="match status" value="1"/>
</dbReference>
<feature type="transmembrane region" description="Helical" evidence="1">
    <location>
        <begin position="29"/>
        <end position="48"/>
    </location>
</feature>
<dbReference type="InterPro" id="IPR010539">
    <property type="entry name" value="BaxI_1-like"/>
</dbReference>
<feature type="transmembrane region" description="Helical" evidence="1">
    <location>
        <begin position="86"/>
        <end position="104"/>
    </location>
</feature>
<protein>
    <submittedName>
        <fullName evidence="2">Membrane protein</fullName>
    </submittedName>
</protein>